<sequence length="286" mass="32052">MKKVLKIAAMLLLLVIGIYIFLEYYIPPLDKNHGKIRCTLYVGKSENQPLIVGFGGSEGGNPWESNYWKPTRDEFLKRGYAFLAVEYFGGKATSSNLDRISLNAIHDSIRNAAKNSHIDASKIAIIGGSKGGELVLNLASLYSDIDAVVAIVASNVTFPALTVMNNTSSWTYNDKEVPFILPPYAIIPYLLNGDRLGAFQMMLLEEESVKKAVIPVENMNASVLLLSATQDEEWPSMEMSESIVKRLREKNYKKYYQHIPIAGGHTEPLKHFDIVFDFLDNHFINE</sequence>
<dbReference type="GO" id="GO:0006631">
    <property type="term" value="P:fatty acid metabolic process"/>
    <property type="evidence" value="ECO:0007669"/>
    <property type="project" value="TreeGrafter"/>
</dbReference>
<keyword evidence="1" id="KW-0812">Transmembrane</keyword>
<evidence type="ECO:0000313" key="4">
    <source>
        <dbReference type="Proteomes" id="UP000431264"/>
    </source>
</evidence>
<keyword evidence="4" id="KW-1185">Reference proteome</keyword>
<dbReference type="InterPro" id="IPR029058">
    <property type="entry name" value="AB_hydrolase_fold"/>
</dbReference>
<name>A0A6I4IIQ5_9FLAO</name>
<evidence type="ECO:0000313" key="3">
    <source>
        <dbReference type="EMBL" id="MVO07861.1"/>
    </source>
</evidence>
<gene>
    <name evidence="3" type="ORF">GOQ30_01620</name>
</gene>
<proteinExistence type="predicted"/>
<evidence type="ECO:0000256" key="1">
    <source>
        <dbReference type="SAM" id="Phobius"/>
    </source>
</evidence>
<feature type="domain" description="BAAT/Acyl-CoA thioester hydrolase C-terminal" evidence="2">
    <location>
        <begin position="116"/>
        <end position="265"/>
    </location>
</feature>
<dbReference type="PANTHER" id="PTHR10824:SF4">
    <property type="entry name" value="ACYL-COENZYME A THIOESTERASE 1-LIKE"/>
    <property type="match status" value="1"/>
</dbReference>
<dbReference type="GO" id="GO:0047617">
    <property type="term" value="F:fatty acyl-CoA hydrolase activity"/>
    <property type="evidence" value="ECO:0007669"/>
    <property type="project" value="TreeGrafter"/>
</dbReference>
<reference evidence="4" key="1">
    <citation type="submission" date="2019-05" db="EMBL/GenBank/DDBJ databases">
        <title>Flavobacterium profundi sp. nov., isolated from a deep-sea seamount.</title>
        <authorList>
            <person name="Zhang D.-C."/>
        </authorList>
    </citation>
    <scope>NUCLEOTIDE SEQUENCE [LARGE SCALE GENOMIC DNA]</scope>
    <source>
        <strain evidence="4">TP390</strain>
    </source>
</reference>
<keyword evidence="3" id="KW-0378">Hydrolase</keyword>
<organism evidence="3 4">
    <name type="scientific">Flavobacterium profundi</name>
    <dbReference type="NCBI Taxonomy" id="1774945"/>
    <lineage>
        <taxon>Bacteria</taxon>
        <taxon>Pseudomonadati</taxon>
        <taxon>Bacteroidota</taxon>
        <taxon>Flavobacteriia</taxon>
        <taxon>Flavobacteriales</taxon>
        <taxon>Flavobacteriaceae</taxon>
        <taxon>Flavobacterium</taxon>
    </lineage>
</organism>
<dbReference type="RefSeq" id="WP_140996254.1">
    <property type="nucleotide sequence ID" value="NZ_VDCZ01000001.1"/>
</dbReference>
<accession>A0A6I4IIQ5</accession>
<dbReference type="Gene3D" id="3.40.50.1820">
    <property type="entry name" value="alpha/beta hydrolase"/>
    <property type="match status" value="1"/>
</dbReference>
<dbReference type="InterPro" id="IPR014940">
    <property type="entry name" value="BAAT_C"/>
</dbReference>
<dbReference type="EMBL" id="WQLW01000001">
    <property type="protein sequence ID" value="MVO07861.1"/>
    <property type="molecule type" value="Genomic_DNA"/>
</dbReference>
<protein>
    <submittedName>
        <fullName evidence="3">Alpha/beta hydrolase</fullName>
    </submittedName>
</protein>
<dbReference type="PANTHER" id="PTHR10824">
    <property type="entry name" value="ACYL-COENZYME A THIOESTERASE-RELATED"/>
    <property type="match status" value="1"/>
</dbReference>
<keyword evidence="1" id="KW-0472">Membrane</keyword>
<dbReference type="AlphaFoldDB" id="A0A6I4IIQ5"/>
<feature type="transmembrane region" description="Helical" evidence="1">
    <location>
        <begin position="7"/>
        <end position="26"/>
    </location>
</feature>
<dbReference type="SUPFAM" id="SSF53474">
    <property type="entry name" value="alpha/beta-Hydrolases"/>
    <property type="match status" value="1"/>
</dbReference>
<dbReference type="Pfam" id="PF08840">
    <property type="entry name" value="BAAT_C"/>
    <property type="match status" value="1"/>
</dbReference>
<dbReference type="GO" id="GO:0006637">
    <property type="term" value="P:acyl-CoA metabolic process"/>
    <property type="evidence" value="ECO:0007669"/>
    <property type="project" value="TreeGrafter"/>
</dbReference>
<evidence type="ECO:0000259" key="2">
    <source>
        <dbReference type="Pfam" id="PF08840"/>
    </source>
</evidence>
<dbReference type="Proteomes" id="UP000431264">
    <property type="component" value="Unassembled WGS sequence"/>
</dbReference>
<dbReference type="OrthoDB" id="8922993at2"/>
<comment type="caution">
    <text evidence="3">The sequence shown here is derived from an EMBL/GenBank/DDBJ whole genome shotgun (WGS) entry which is preliminary data.</text>
</comment>
<keyword evidence="1" id="KW-1133">Transmembrane helix</keyword>